<dbReference type="SMART" id="SM00850">
    <property type="entry name" value="LytTR"/>
    <property type="match status" value="1"/>
</dbReference>
<evidence type="ECO:0000313" key="5">
    <source>
        <dbReference type="Proteomes" id="UP000265926"/>
    </source>
</evidence>
<feature type="domain" description="Response regulatory" evidence="2">
    <location>
        <begin position="35"/>
        <end position="147"/>
    </location>
</feature>
<comment type="caution">
    <text evidence="4">The sequence shown here is derived from an EMBL/GenBank/DDBJ whole genome shotgun (WGS) entry which is preliminary data.</text>
</comment>
<dbReference type="Pfam" id="PF04397">
    <property type="entry name" value="LytTR"/>
    <property type="match status" value="1"/>
</dbReference>
<dbReference type="SMART" id="SM00448">
    <property type="entry name" value="REC"/>
    <property type="match status" value="1"/>
</dbReference>
<keyword evidence="5" id="KW-1185">Reference proteome</keyword>
<gene>
    <name evidence="4" type="ORF">D1614_05520</name>
</gene>
<dbReference type="PROSITE" id="PS50930">
    <property type="entry name" value="HTH_LYTTR"/>
    <property type="match status" value="1"/>
</dbReference>
<keyword evidence="1" id="KW-0597">Phosphoprotein</keyword>
<keyword evidence="4" id="KW-0238">DNA-binding</keyword>
<evidence type="ECO:0000313" key="4">
    <source>
        <dbReference type="EMBL" id="RIJ50203.1"/>
    </source>
</evidence>
<dbReference type="InterPro" id="IPR046947">
    <property type="entry name" value="LytR-like"/>
</dbReference>
<dbReference type="GO" id="GO:0003677">
    <property type="term" value="F:DNA binding"/>
    <property type="evidence" value="ECO:0007669"/>
    <property type="project" value="UniProtKB-KW"/>
</dbReference>
<organism evidence="4 5">
    <name type="scientific">Maribellus luteus</name>
    <dbReference type="NCBI Taxonomy" id="2305463"/>
    <lineage>
        <taxon>Bacteria</taxon>
        <taxon>Pseudomonadati</taxon>
        <taxon>Bacteroidota</taxon>
        <taxon>Bacteroidia</taxon>
        <taxon>Marinilabiliales</taxon>
        <taxon>Prolixibacteraceae</taxon>
        <taxon>Maribellus</taxon>
    </lineage>
</organism>
<feature type="domain" description="HTH LytTR-type" evidence="3">
    <location>
        <begin position="177"/>
        <end position="283"/>
    </location>
</feature>
<dbReference type="PANTHER" id="PTHR37299:SF1">
    <property type="entry name" value="STAGE 0 SPORULATION PROTEIN A HOMOLOG"/>
    <property type="match status" value="1"/>
</dbReference>
<dbReference type="Gene3D" id="2.40.50.1020">
    <property type="entry name" value="LytTr DNA-binding domain"/>
    <property type="match status" value="1"/>
</dbReference>
<dbReference type="Proteomes" id="UP000265926">
    <property type="component" value="Unassembled WGS sequence"/>
</dbReference>
<dbReference type="EMBL" id="QWGR01000002">
    <property type="protein sequence ID" value="RIJ50203.1"/>
    <property type="molecule type" value="Genomic_DNA"/>
</dbReference>
<dbReference type="InterPro" id="IPR007492">
    <property type="entry name" value="LytTR_DNA-bd_dom"/>
</dbReference>
<evidence type="ECO:0000259" key="3">
    <source>
        <dbReference type="PROSITE" id="PS50930"/>
    </source>
</evidence>
<evidence type="ECO:0000259" key="2">
    <source>
        <dbReference type="PROSITE" id="PS50110"/>
    </source>
</evidence>
<reference evidence="4 5" key="1">
    <citation type="submission" date="2018-08" db="EMBL/GenBank/DDBJ databases">
        <title>Pallidiluteibacterium maritimus gen. nov., sp. nov., isolated from coastal sediment.</title>
        <authorList>
            <person name="Zhou L.Y."/>
        </authorList>
    </citation>
    <scope>NUCLEOTIDE SEQUENCE [LARGE SCALE GENOMIC DNA]</scope>
    <source>
        <strain evidence="4 5">XSD2</strain>
    </source>
</reference>
<dbReference type="PROSITE" id="PS50110">
    <property type="entry name" value="RESPONSE_REGULATORY"/>
    <property type="match status" value="1"/>
</dbReference>
<dbReference type="SUPFAM" id="SSF52172">
    <property type="entry name" value="CheY-like"/>
    <property type="match status" value="1"/>
</dbReference>
<dbReference type="InterPro" id="IPR001789">
    <property type="entry name" value="Sig_transdc_resp-reg_receiver"/>
</dbReference>
<dbReference type="Gene3D" id="3.40.50.2300">
    <property type="match status" value="1"/>
</dbReference>
<evidence type="ECO:0000256" key="1">
    <source>
        <dbReference type="PROSITE-ProRule" id="PRU00169"/>
    </source>
</evidence>
<dbReference type="InterPro" id="IPR011006">
    <property type="entry name" value="CheY-like_superfamily"/>
</dbReference>
<proteinExistence type="predicted"/>
<feature type="modified residue" description="4-aspartylphosphate" evidence="1">
    <location>
        <position position="87"/>
    </location>
</feature>
<dbReference type="AlphaFoldDB" id="A0A399T8F2"/>
<dbReference type="Pfam" id="PF00072">
    <property type="entry name" value="Response_reg"/>
    <property type="match status" value="1"/>
</dbReference>
<sequence length="284" mass="32718">MVAKLVSTGRTIRQSTLKLFYLNTLHKMNTTTKYRTIIADDEQLARERLKKLLVPFSETIEIMGEAKNGIECKTMIDSLRPDLIFLDIQMPGLNGFEVLQQIEHSPLVIFCTAHDEFALKAFETHSVDYLVKPVKAERMEQSIEKLMFLHQGTDRQQLLALIDEVTAQSSQNEITTIPVKLGDRMLILNIEDISYFQAEEKYVTIYSINGKRYVSDYSLKDLEDKLNGSFVRIQRALLVNRMLVKEIVKHTNSRCKIRMNDLNQSLLVSGRNYVDQIKSLTVLK</sequence>
<dbReference type="PANTHER" id="PTHR37299">
    <property type="entry name" value="TRANSCRIPTIONAL REGULATOR-RELATED"/>
    <property type="match status" value="1"/>
</dbReference>
<protein>
    <submittedName>
        <fullName evidence="4">DNA-binding response regulator</fullName>
    </submittedName>
</protein>
<dbReference type="GO" id="GO:0000156">
    <property type="term" value="F:phosphorelay response regulator activity"/>
    <property type="evidence" value="ECO:0007669"/>
    <property type="project" value="InterPro"/>
</dbReference>
<name>A0A399T8F2_9BACT</name>
<dbReference type="OrthoDB" id="2168082at2"/>
<accession>A0A399T8F2</accession>